<gene>
    <name evidence="3" type="ORF">C6V80_03945</name>
    <name evidence="4" type="ORF">EDC58_0638</name>
</gene>
<dbReference type="AlphaFoldDB" id="A0AAJ4REI7"/>
<dbReference type="Proteomes" id="UP000298805">
    <property type="component" value="Chromosome"/>
</dbReference>
<dbReference type="PANTHER" id="PTHR43008:SF4">
    <property type="entry name" value="CHAIN DEHYDROGENASE, PUTATIVE (AFU_ORTHOLOGUE AFUA_4G08710)-RELATED"/>
    <property type="match status" value="1"/>
</dbReference>
<dbReference type="Proteomes" id="UP000272781">
    <property type="component" value="Unassembled WGS sequence"/>
</dbReference>
<dbReference type="InterPro" id="IPR002347">
    <property type="entry name" value="SDR_fam"/>
</dbReference>
<reference evidence="3" key="3">
    <citation type="submission" date="2019-06" db="EMBL/GenBank/DDBJ databases">
        <title>A comparative analysis of the Nautiliaceae.</title>
        <authorList>
            <person name="Grosche A."/>
            <person name="Smedile F."/>
            <person name="Vetriani C."/>
        </authorList>
    </citation>
    <scope>NUCLEOTIDE SEQUENCE</scope>
    <source>
        <strain evidence="3">TB6</strain>
    </source>
</reference>
<organism evidence="4 5">
    <name type="scientific">Caminibacter pacificus</name>
    <dbReference type="NCBI Taxonomy" id="1424653"/>
    <lineage>
        <taxon>Bacteria</taxon>
        <taxon>Pseudomonadati</taxon>
        <taxon>Campylobacterota</taxon>
        <taxon>Epsilonproteobacteria</taxon>
        <taxon>Nautiliales</taxon>
        <taxon>Nautiliaceae</taxon>
        <taxon>Caminibacter</taxon>
    </lineage>
</organism>
<evidence type="ECO:0000313" key="4">
    <source>
        <dbReference type="EMBL" id="ROR41154.1"/>
    </source>
</evidence>
<dbReference type="Gene3D" id="3.40.50.720">
    <property type="entry name" value="NAD(P)-binding Rossmann-like Domain"/>
    <property type="match status" value="1"/>
</dbReference>
<reference evidence="6" key="1">
    <citation type="submission" date="2018-03" db="EMBL/GenBank/DDBJ databases">
        <title>A comparative analysis of the Nautiliaceae.</title>
        <authorList>
            <person name="Grosche A."/>
            <person name="Smedile F."/>
            <person name="Vetriani C."/>
        </authorList>
    </citation>
    <scope>NUCLEOTIDE SEQUENCE [LARGE SCALE GENOMIC DNA]</scope>
    <source>
        <strain evidence="6">TB6</strain>
    </source>
</reference>
<reference evidence="4 5" key="2">
    <citation type="submission" date="2018-11" db="EMBL/GenBank/DDBJ databases">
        <title>Genomic Encyclopedia of Type Strains, Phase IV (KMG-IV): sequencing the most valuable type-strain genomes for metagenomic binning, comparative biology and taxonomic classification.</title>
        <authorList>
            <person name="Goeker M."/>
        </authorList>
    </citation>
    <scope>NUCLEOTIDE SEQUENCE [LARGE SCALE GENOMIC DNA]</scope>
    <source>
        <strain evidence="4 5">DSM 27783</strain>
    </source>
</reference>
<protein>
    <submittedName>
        <fullName evidence="4">Benzil reductase ((S)-benzoin forming)</fullName>
    </submittedName>
    <submittedName>
        <fullName evidence="3">SDR family NAD(P)-dependent oxidoreductase</fullName>
    </submittedName>
</protein>
<dbReference type="PRINTS" id="PR00081">
    <property type="entry name" value="GDHRDH"/>
</dbReference>
<dbReference type="PANTHER" id="PTHR43008">
    <property type="entry name" value="BENZIL REDUCTASE"/>
    <property type="match status" value="1"/>
</dbReference>
<evidence type="ECO:0000256" key="2">
    <source>
        <dbReference type="ARBA" id="ARBA00023002"/>
    </source>
</evidence>
<dbReference type="GO" id="GO:0050664">
    <property type="term" value="F:oxidoreductase activity, acting on NAD(P)H, oxygen as acceptor"/>
    <property type="evidence" value="ECO:0007669"/>
    <property type="project" value="TreeGrafter"/>
</dbReference>
<evidence type="ECO:0000313" key="3">
    <source>
        <dbReference type="EMBL" id="QCI28135.1"/>
    </source>
</evidence>
<sequence length="219" mass="23984">MKVLITGISRGIGYGLAKYYLEEGAEVYALGRSNPFGDAVRFYKLDMGAFEKIPHAIEALEIDSLDLAILNAGILGEIKLMKEWSVKELQNIFDINVWANKVLIDEISPFTEKIVVMSSGAAVNGNPGWGGYSLSKCAVNMMVSIYSKEIDSKIYALAPGVIDTDMVAKVISGDHSKFPSLDRVEAGRVGLEEGVKRIVNTIEKLDEFENGSFVDVRLV</sequence>
<evidence type="ECO:0000313" key="5">
    <source>
        <dbReference type="Proteomes" id="UP000272781"/>
    </source>
</evidence>
<dbReference type="EMBL" id="RJVK01000001">
    <property type="protein sequence ID" value="ROR41154.1"/>
    <property type="molecule type" value="Genomic_DNA"/>
</dbReference>
<dbReference type="InterPro" id="IPR036291">
    <property type="entry name" value="NAD(P)-bd_dom_sf"/>
</dbReference>
<proteinExistence type="inferred from homology"/>
<dbReference type="SUPFAM" id="SSF51735">
    <property type="entry name" value="NAD(P)-binding Rossmann-fold domains"/>
    <property type="match status" value="1"/>
</dbReference>
<name>A0AAJ4REI7_9BACT</name>
<dbReference type="EMBL" id="CP027432">
    <property type="protein sequence ID" value="QCI28135.1"/>
    <property type="molecule type" value="Genomic_DNA"/>
</dbReference>
<evidence type="ECO:0000256" key="1">
    <source>
        <dbReference type="ARBA" id="ARBA00006484"/>
    </source>
</evidence>
<dbReference type="Pfam" id="PF00106">
    <property type="entry name" value="adh_short"/>
    <property type="match status" value="1"/>
</dbReference>
<accession>A0AAJ4REI7</accession>
<keyword evidence="6" id="KW-1185">Reference proteome</keyword>
<dbReference type="RefSeq" id="WP_123352050.1">
    <property type="nucleotide sequence ID" value="NZ_CP027432.2"/>
</dbReference>
<comment type="similarity">
    <text evidence="1">Belongs to the short-chain dehydrogenases/reductases (SDR) family.</text>
</comment>
<evidence type="ECO:0000313" key="6">
    <source>
        <dbReference type="Proteomes" id="UP000298805"/>
    </source>
</evidence>
<keyword evidence="2" id="KW-0560">Oxidoreductase</keyword>